<protein>
    <submittedName>
        <fullName evidence="2">Uncharacterized protein</fullName>
    </submittedName>
</protein>
<organism evidence="2 3">
    <name type="scientific">Pseudocercospora fijiensis (strain CIRAD86)</name>
    <name type="common">Black leaf streak disease fungus</name>
    <name type="synonym">Mycosphaerella fijiensis</name>
    <dbReference type="NCBI Taxonomy" id="383855"/>
    <lineage>
        <taxon>Eukaryota</taxon>
        <taxon>Fungi</taxon>
        <taxon>Dikarya</taxon>
        <taxon>Ascomycota</taxon>
        <taxon>Pezizomycotina</taxon>
        <taxon>Dothideomycetes</taxon>
        <taxon>Dothideomycetidae</taxon>
        <taxon>Mycosphaerellales</taxon>
        <taxon>Mycosphaerellaceae</taxon>
        <taxon>Pseudocercospora</taxon>
    </lineage>
</organism>
<gene>
    <name evidence="2" type="ORF">MYCFIDRAFT_84621</name>
</gene>
<dbReference type="EMBL" id="KB446569">
    <property type="protein sequence ID" value="EME77093.1"/>
    <property type="molecule type" value="Genomic_DNA"/>
</dbReference>
<evidence type="ECO:0000256" key="1">
    <source>
        <dbReference type="SAM" id="MobiDB-lite"/>
    </source>
</evidence>
<dbReference type="Proteomes" id="UP000016932">
    <property type="component" value="Unassembled WGS sequence"/>
</dbReference>
<evidence type="ECO:0000313" key="3">
    <source>
        <dbReference type="Proteomes" id="UP000016932"/>
    </source>
</evidence>
<dbReference type="KEGG" id="pfj:MYCFIDRAFT_84621"/>
<feature type="compositionally biased region" description="Basic and acidic residues" evidence="1">
    <location>
        <begin position="86"/>
        <end position="96"/>
    </location>
</feature>
<feature type="region of interest" description="Disordered" evidence="1">
    <location>
        <begin position="28"/>
        <end position="100"/>
    </location>
</feature>
<name>M3AIS1_PSEFD</name>
<sequence length="187" mass="20877">MGDSHSDQSSEDWVATIEKEVKKLSVKGTYQKSMPGPSYVCSREPSDSNPGKAQEYDLYEPDKPTTPTKKVRIKLEDASPKQVVRPKSESRKDSKKPVMNRTKPYYSFTTVADAIQAFAVALSHDRGTLLGDVLHNFRPNPLELTANDVLRVRSKAAELQTDDIFEKVNLTLVQAVIPKAVVKKESE</sequence>
<dbReference type="GeneID" id="19342223"/>
<dbReference type="HOGENOM" id="CLU_1448313_0_0_1"/>
<proteinExistence type="predicted"/>
<keyword evidence="3" id="KW-1185">Reference proteome</keyword>
<accession>M3AIS1</accession>
<reference evidence="2 3" key="1">
    <citation type="journal article" date="2012" name="PLoS Pathog.">
        <title>Diverse lifestyles and strategies of plant pathogenesis encoded in the genomes of eighteen Dothideomycetes fungi.</title>
        <authorList>
            <person name="Ohm R.A."/>
            <person name="Feau N."/>
            <person name="Henrissat B."/>
            <person name="Schoch C.L."/>
            <person name="Horwitz B.A."/>
            <person name="Barry K.W."/>
            <person name="Condon B.J."/>
            <person name="Copeland A.C."/>
            <person name="Dhillon B."/>
            <person name="Glaser F."/>
            <person name="Hesse C.N."/>
            <person name="Kosti I."/>
            <person name="LaButti K."/>
            <person name="Lindquist E.A."/>
            <person name="Lucas S."/>
            <person name="Salamov A.A."/>
            <person name="Bradshaw R.E."/>
            <person name="Ciuffetti L."/>
            <person name="Hamelin R.C."/>
            <person name="Kema G.H.J."/>
            <person name="Lawrence C."/>
            <person name="Scott J.A."/>
            <person name="Spatafora J.W."/>
            <person name="Turgeon B.G."/>
            <person name="de Wit P.J.G.M."/>
            <person name="Zhong S."/>
            <person name="Goodwin S.B."/>
            <person name="Grigoriev I.V."/>
        </authorList>
    </citation>
    <scope>NUCLEOTIDE SEQUENCE [LARGE SCALE GENOMIC DNA]</scope>
    <source>
        <strain evidence="2 3">CIRAD86</strain>
    </source>
</reference>
<dbReference type="RefSeq" id="XP_007932307.1">
    <property type="nucleotide sequence ID" value="XM_007934116.1"/>
</dbReference>
<evidence type="ECO:0000313" key="2">
    <source>
        <dbReference type="EMBL" id="EME77093.1"/>
    </source>
</evidence>
<dbReference type="AlphaFoldDB" id="M3AIS1"/>
<dbReference type="VEuPathDB" id="FungiDB:MYCFIDRAFT_84621"/>